<protein>
    <recommendedName>
        <fullName evidence="5">Pentatricopeptide repeat-containing protein</fullName>
    </recommendedName>
</protein>
<dbReference type="InterPro" id="IPR046960">
    <property type="entry name" value="PPR_At4g14850-like_plant"/>
</dbReference>
<keyword evidence="1" id="KW-0677">Repeat</keyword>
<dbReference type="GO" id="GO:0003723">
    <property type="term" value="F:RNA binding"/>
    <property type="evidence" value="ECO:0007669"/>
    <property type="project" value="InterPro"/>
</dbReference>
<dbReference type="PANTHER" id="PTHR47926">
    <property type="entry name" value="PENTATRICOPEPTIDE REPEAT-CONTAINING PROTEIN"/>
    <property type="match status" value="1"/>
</dbReference>
<accession>A0A843VQN4</accession>
<dbReference type="FunFam" id="1.25.40.10:FF:000184">
    <property type="entry name" value="Pentatricopeptide repeat-containing protein, chloroplastic"/>
    <property type="match status" value="1"/>
</dbReference>
<dbReference type="Pfam" id="PF01535">
    <property type="entry name" value="PPR"/>
    <property type="match status" value="5"/>
</dbReference>
<name>A0A843VQN4_COLES</name>
<dbReference type="FunFam" id="1.25.40.10:FF:000348">
    <property type="entry name" value="Pentatricopeptide repeat-containing protein chloroplastic"/>
    <property type="match status" value="1"/>
</dbReference>
<proteinExistence type="predicted"/>
<dbReference type="SUPFAM" id="SSF48452">
    <property type="entry name" value="TPR-like"/>
    <property type="match status" value="1"/>
</dbReference>
<dbReference type="Proteomes" id="UP000652761">
    <property type="component" value="Unassembled WGS sequence"/>
</dbReference>
<dbReference type="OrthoDB" id="597215at2759"/>
<dbReference type="GO" id="GO:0009451">
    <property type="term" value="P:RNA modification"/>
    <property type="evidence" value="ECO:0007669"/>
    <property type="project" value="InterPro"/>
</dbReference>
<dbReference type="InterPro" id="IPR011990">
    <property type="entry name" value="TPR-like_helical_dom_sf"/>
</dbReference>
<feature type="repeat" description="PPR" evidence="2">
    <location>
        <begin position="149"/>
        <end position="179"/>
    </location>
</feature>
<dbReference type="AlphaFoldDB" id="A0A843VQN4"/>
<dbReference type="EMBL" id="NMUH01001678">
    <property type="protein sequence ID" value="MQL94453.1"/>
    <property type="molecule type" value="Genomic_DNA"/>
</dbReference>
<dbReference type="Gene3D" id="1.25.40.10">
    <property type="entry name" value="Tetratricopeptide repeat domain"/>
    <property type="match status" value="4"/>
</dbReference>
<dbReference type="Pfam" id="PF13041">
    <property type="entry name" value="PPR_2"/>
    <property type="match status" value="1"/>
</dbReference>
<keyword evidence="4" id="KW-1185">Reference proteome</keyword>
<dbReference type="NCBIfam" id="TIGR00756">
    <property type="entry name" value="PPR"/>
    <property type="match status" value="6"/>
</dbReference>
<dbReference type="Pfam" id="PF20431">
    <property type="entry name" value="E_motif"/>
    <property type="match status" value="1"/>
</dbReference>
<evidence type="ECO:0000313" key="3">
    <source>
        <dbReference type="EMBL" id="MQL94453.1"/>
    </source>
</evidence>
<sequence length="525" mass="58317">MHKRATDPGKPGAALNHHVLRALQRCGDLRHLKQLQAHLTVLGHAHTQFFAFKLVRHCATVLADLLYARTLFDALPSPNVYLYTAMITAYSSQPNASAIRLFRRMLRHGLSRPNQFIYPHVLRCWSDACDLGAIGSVHAHVTKAGFEGQAVVLTSLLDAYARCSDVESARDLFEDMPERNVVSWTAMITAYARAGMIGNATCLFEEMPERDVPSWNSMIAACTQNGLFSEAIALSRRMILEGALPNETTVVCVLSACGHLGMLQLGKWIHAYTYRKGIRSSAFVANALVDMYGKCGSLKQARRVFEATPHKSLTLWNSMINCLAVHAHTDDAIETFREMQLNGPEPDAVTFVGLLNACTHGGLVDKGEDYFKSMTHAYGIEPRIEHYGCMIDLLGRAGKFKAAMEVIRDMRVQPDEVVWGSLLNGCRIYGDMELAEIAVRKLLEMEPGNAGYGVLLANLYSASGRWEDMGNVRKMLKETGAKKFPGCSWIEVESKVHLFYSGDRSHPEVQEIIKVLDYLAGFLDT</sequence>
<dbReference type="PROSITE" id="PS51375">
    <property type="entry name" value="PPR"/>
    <property type="match status" value="3"/>
</dbReference>
<dbReference type="InterPro" id="IPR002885">
    <property type="entry name" value="PPR_rpt"/>
</dbReference>
<gene>
    <name evidence="3" type="ORF">Taro_027104</name>
</gene>
<dbReference type="InterPro" id="IPR046848">
    <property type="entry name" value="E_motif"/>
</dbReference>
<feature type="repeat" description="PPR" evidence="2">
    <location>
        <begin position="180"/>
        <end position="214"/>
    </location>
</feature>
<reference evidence="3" key="1">
    <citation type="submission" date="2017-07" db="EMBL/GenBank/DDBJ databases">
        <title>Taro Niue Genome Assembly and Annotation.</title>
        <authorList>
            <person name="Atibalentja N."/>
            <person name="Keating K."/>
            <person name="Fields C.J."/>
        </authorList>
    </citation>
    <scope>NUCLEOTIDE SEQUENCE</scope>
    <source>
        <strain evidence="3">Niue_2</strain>
        <tissue evidence="3">Leaf</tissue>
    </source>
</reference>
<evidence type="ECO:0000256" key="2">
    <source>
        <dbReference type="PROSITE-ProRule" id="PRU00708"/>
    </source>
</evidence>
<dbReference type="PANTHER" id="PTHR47926:SF453">
    <property type="entry name" value="PENTATRICOPEPTIDE REPEAT (PPR) SUPERFAMILY PROTEIN"/>
    <property type="match status" value="1"/>
</dbReference>
<evidence type="ECO:0008006" key="5">
    <source>
        <dbReference type="Google" id="ProtNLM"/>
    </source>
</evidence>
<evidence type="ECO:0000313" key="4">
    <source>
        <dbReference type="Proteomes" id="UP000652761"/>
    </source>
</evidence>
<feature type="repeat" description="PPR" evidence="2">
    <location>
        <begin position="312"/>
        <end position="346"/>
    </location>
</feature>
<comment type="caution">
    <text evidence="3">The sequence shown here is derived from an EMBL/GenBank/DDBJ whole genome shotgun (WGS) entry which is preliminary data.</text>
</comment>
<evidence type="ECO:0000256" key="1">
    <source>
        <dbReference type="ARBA" id="ARBA00022737"/>
    </source>
</evidence>
<organism evidence="3 4">
    <name type="scientific">Colocasia esculenta</name>
    <name type="common">Wild taro</name>
    <name type="synonym">Arum esculentum</name>
    <dbReference type="NCBI Taxonomy" id="4460"/>
    <lineage>
        <taxon>Eukaryota</taxon>
        <taxon>Viridiplantae</taxon>
        <taxon>Streptophyta</taxon>
        <taxon>Embryophyta</taxon>
        <taxon>Tracheophyta</taxon>
        <taxon>Spermatophyta</taxon>
        <taxon>Magnoliopsida</taxon>
        <taxon>Liliopsida</taxon>
        <taxon>Araceae</taxon>
        <taxon>Aroideae</taxon>
        <taxon>Colocasieae</taxon>
        <taxon>Colocasia</taxon>
    </lineage>
</organism>